<protein>
    <submittedName>
        <fullName evidence="3">Uncharacterized protein LOC114330928 isoform X1</fullName>
    </submittedName>
</protein>
<proteinExistence type="predicted"/>
<evidence type="ECO:0000313" key="1">
    <source>
        <dbReference type="EnsemblMetazoa" id="XP_050497906.1"/>
    </source>
</evidence>
<sequence length="139" mass="15441">MNSFFREEANLETHPETVHSLECYNCNSTNAVDKPDACKGLESLTKCTDPALCLSATVIIEDGPVKKYSSIKQCHIPQNGQECENFLKNLKNMYPSSKVELFNNQCKTCDKTGCNKSGASTTMPILFTLLVSYVLCKLM</sequence>
<gene>
    <name evidence="3" type="primary">LOC114330928</name>
</gene>
<evidence type="ECO:0000313" key="3">
    <source>
        <dbReference type="RefSeq" id="XP_028136174.1"/>
    </source>
</evidence>
<dbReference type="InParanoid" id="A0A6P7FJA4"/>
<accession>A0A6P7FJA4</accession>
<dbReference type="EnsemblMetazoa" id="XM_050641949.1">
    <property type="protein sequence ID" value="XP_050497906.1"/>
    <property type="gene ID" value="LOC126879056"/>
</dbReference>
<dbReference type="OrthoDB" id="6726762at2759"/>
<dbReference type="AlphaFoldDB" id="A0A6P7FJA4"/>
<reference evidence="3" key="1">
    <citation type="submission" date="2025-04" db="UniProtKB">
        <authorList>
            <consortium name="RefSeq"/>
        </authorList>
    </citation>
    <scope>IDENTIFICATION</scope>
    <source>
        <tissue evidence="3">Whole insect</tissue>
    </source>
</reference>
<evidence type="ECO:0000313" key="2">
    <source>
        <dbReference type="Proteomes" id="UP001652700"/>
    </source>
</evidence>
<dbReference type="Proteomes" id="UP001652700">
    <property type="component" value="Unplaced"/>
</dbReference>
<name>A0A6P7FJA4_DIAVI</name>
<dbReference type="RefSeq" id="XP_028136174.1">
    <property type="nucleotide sequence ID" value="XM_028280373.1"/>
</dbReference>
<keyword evidence="2" id="KW-1185">Reference proteome</keyword>
<reference evidence="1" key="2">
    <citation type="submission" date="2025-05" db="UniProtKB">
        <authorList>
            <consortium name="EnsemblMetazoa"/>
        </authorList>
    </citation>
    <scope>IDENTIFICATION</scope>
</reference>
<organism evidence="3">
    <name type="scientific">Diabrotica virgifera virgifera</name>
    <name type="common">western corn rootworm</name>
    <dbReference type="NCBI Taxonomy" id="50390"/>
    <lineage>
        <taxon>Eukaryota</taxon>
        <taxon>Metazoa</taxon>
        <taxon>Ecdysozoa</taxon>
        <taxon>Arthropoda</taxon>
        <taxon>Hexapoda</taxon>
        <taxon>Insecta</taxon>
        <taxon>Pterygota</taxon>
        <taxon>Neoptera</taxon>
        <taxon>Endopterygota</taxon>
        <taxon>Coleoptera</taxon>
        <taxon>Polyphaga</taxon>
        <taxon>Cucujiformia</taxon>
        <taxon>Chrysomeloidea</taxon>
        <taxon>Chrysomelidae</taxon>
        <taxon>Galerucinae</taxon>
        <taxon>Diabroticina</taxon>
        <taxon>Diabroticites</taxon>
        <taxon>Diabrotica</taxon>
    </lineage>
</organism>